<feature type="region of interest" description="Disordered" evidence="1">
    <location>
        <begin position="48"/>
        <end position="81"/>
    </location>
</feature>
<dbReference type="InterPro" id="IPR027998">
    <property type="entry name" value="Rsf1_fungi"/>
</dbReference>
<feature type="compositionally biased region" description="Acidic residues" evidence="1">
    <location>
        <begin position="387"/>
        <end position="424"/>
    </location>
</feature>
<dbReference type="Pfam" id="PF14876">
    <property type="entry name" value="RSF"/>
    <property type="match status" value="1"/>
</dbReference>
<dbReference type="RefSeq" id="XP_003673676.1">
    <property type="nucleotide sequence ID" value="XM_003673628.1"/>
</dbReference>
<dbReference type="OrthoDB" id="10581829at2759"/>
<gene>
    <name evidence="2" type="primary">NCAS0A07370</name>
    <name evidence="2" type="ordered locus">NCAS_0A07370</name>
</gene>
<evidence type="ECO:0000313" key="2">
    <source>
        <dbReference type="EMBL" id="CCC67295.1"/>
    </source>
</evidence>
<feature type="compositionally biased region" description="Basic and acidic residues" evidence="1">
    <location>
        <begin position="1"/>
        <end position="10"/>
    </location>
</feature>
<reference evidence="2 3" key="1">
    <citation type="journal article" date="2011" name="Proc. Natl. Acad. Sci. U.S.A.">
        <title>Evolutionary erosion of yeast sex chromosomes by mating-type switching accidents.</title>
        <authorList>
            <person name="Gordon J.L."/>
            <person name="Armisen D."/>
            <person name="Proux-Wera E."/>
            <person name="Oheigeartaigh S.S."/>
            <person name="Byrne K.P."/>
            <person name="Wolfe K.H."/>
        </authorList>
    </citation>
    <scope>NUCLEOTIDE SEQUENCE [LARGE SCALE GENOMIC DNA]</scope>
    <source>
        <strain evidence="3">ATCC 76901 / BCRC 22586 / CBS 4309 / NBRC 1992 / NRRL Y-12630</strain>
    </source>
</reference>
<dbReference type="InParanoid" id="G0V747"/>
<dbReference type="AlphaFoldDB" id="G0V747"/>
<dbReference type="Proteomes" id="UP000001640">
    <property type="component" value="Chromosome 1"/>
</dbReference>
<feature type="region of interest" description="Disordered" evidence="1">
    <location>
        <begin position="1"/>
        <end position="27"/>
    </location>
</feature>
<dbReference type="GeneID" id="96900774"/>
<dbReference type="EMBL" id="HE576752">
    <property type="protein sequence ID" value="CCC67295.1"/>
    <property type="molecule type" value="Genomic_DNA"/>
</dbReference>
<dbReference type="GO" id="GO:0045333">
    <property type="term" value="P:cellular respiration"/>
    <property type="evidence" value="ECO:0007669"/>
    <property type="project" value="InterPro"/>
</dbReference>
<reference key="2">
    <citation type="submission" date="2011-08" db="EMBL/GenBank/DDBJ databases">
        <title>Genome sequence of Naumovozyma castellii.</title>
        <authorList>
            <person name="Gordon J.L."/>
            <person name="Armisen D."/>
            <person name="Proux-Wera E."/>
            <person name="OhEigeartaigh S.S."/>
            <person name="Byrne K.P."/>
            <person name="Wolfe K.H."/>
        </authorList>
    </citation>
    <scope>NUCLEOTIDE SEQUENCE</scope>
    <source>
        <strain>Type strain:CBS 4309</strain>
    </source>
</reference>
<dbReference type="KEGG" id="ncs:NCAS_0A07370"/>
<name>G0V747_NAUCA</name>
<feature type="compositionally biased region" description="Polar residues" evidence="1">
    <location>
        <begin position="371"/>
        <end position="382"/>
    </location>
</feature>
<organism evidence="2 3">
    <name type="scientific">Naumovozyma castellii</name>
    <name type="common">Yeast</name>
    <name type="synonym">Saccharomyces castellii</name>
    <dbReference type="NCBI Taxonomy" id="27288"/>
    <lineage>
        <taxon>Eukaryota</taxon>
        <taxon>Fungi</taxon>
        <taxon>Dikarya</taxon>
        <taxon>Ascomycota</taxon>
        <taxon>Saccharomycotina</taxon>
        <taxon>Saccharomycetes</taxon>
        <taxon>Saccharomycetales</taxon>
        <taxon>Saccharomycetaceae</taxon>
        <taxon>Naumovozyma</taxon>
    </lineage>
</organism>
<keyword evidence="3" id="KW-1185">Reference proteome</keyword>
<feature type="region of interest" description="Disordered" evidence="1">
    <location>
        <begin position="360"/>
        <end position="424"/>
    </location>
</feature>
<feature type="compositionally biased region" description="Low complexity" evidence="1">
    <location>
        <begin position="48"/>
        <end position="73"/>
    </location>
</feature>
<evidence type="ECO:0000256" key="1">
    <source>
        <dbReference type="SAM" id="MobiDB-lite"/>
    </source>
</evidence>
<proteinExistence type="predicted"/>
<dbReference type="HOGENOM" id="CLU_647396_0_0_1"/>
<evidence type="ECO:0000313" key="3">
    <source>
        <dbReference type="Proteomes" id="UP000001640"/>
    </source>
</evidence>
<protein>
    <submittedName>
        <fullName evidence="2">Uncharacterized protein</fullName>
    </submittedName>
</protein>
<dbReference type="eggNOG" id="ENOG502SUV2">
    <property type="taxonomic scope" value="Eukaryota"/>
</dbReference>
<dbReference type="GO" id="GO:0005739">
    <property type="term" value="C:mitochondrion"/>
    <property type="evidence" value="ECO:0007669"/>
    <property type="project" value="InterPro"/>
</dbReference>
<dbReference type="GO" id="GO:0005634">
    <property type="term" value="C:nucleus"/>
    <property type="evidence" value="ECO:0007669"/>
    <property type="project" value="InterPro"/>
</dbReference>
<accession>G0V747</accession>
<sequence length="424" mass="49016">MLEQHNEYQRSSRMPAPTDVTPTANELSQSQNIQNNIETLRNPANLQQQMQYQQKQQQQQQQPERGVDQQQRQNPYSNSTINNFMANSQMKFPFPYPLVNTTNSNVNSTAIPNVNTQQQFTSPNDSNNIFINGSSNNLISEEPKEQTTSTSHPHIISHRHTLSKLEKCPKSHLPYLTLILPSKTTLKKKAPNTFAKFLFAQDPHSENLVCQFHTKSKHASSTTCNMILKMGNNSIRRRTQARKCRDHLKMEHGIRVTPTNFLNYLDHDSDVFRRSYTDKVLAMIKPLVESFAVDYDLQRMKTMQAYRELAELFNLAGIPIEIFEHPLFMVWFKRWVSENELFTPTVQTLLPFGMVESVNKDADEDDNDNNQTHVTLEDTNAMSERDAQEDEEEDHSDDDDDDDDDDEEDEDEDAEEELINDNSL</sequence>